<dbReference type="EnsemblPlants" id="OB10G15350.1">
    <property type="protein sequence ID" value="OB10G15350.1"/>
    <property type="gene ID" value="OB10G15350"/>
</dbReference>
<keyword evidence="6" id="KW-0723">Serine/threonine-protein kinase</keyword>
<dbReference type="PRINTS" id="PR00019">
    <property type="entry name" value="LEURICHRPT"/>
</dbReference>
<evidence type="ECO:0000256" key="15">
    <source>
        <dbReference type="ARBA" id="ARBA00022989"/>
    </source>
</evidence>
<evidence type="ECO:0000256" key="5">
    <source>
        <dbReference type="ARBA" id="ARBA00022475"/>
    </source>
</evidence>
<evidence type="ECO:0000256" key="14">
    <source>
        <dbReference type="ARBA" id="ARBA00022840"/>
    </source>
</evidence>
<dbReference type="Gramene" id="OB10G15350.1">
    <property type="protein sequence ID" value="OB10G15350.1"/>
    <property type="gene ID" value="OB10G15350"/>
</dbReference>
<dbReference type="HOGENOM" id="CLU_000288_18_11_1"/>
<dbReference type="PANTHER" id="PTHR48063">
    <property type="entry name" value="LRR RECEPTOR-LIKE KINASE"/>
    <property type="match status" value="1"/>
</dbReference>
<dbReference type="AlphaFoldDB" id="J3N1Y7"/>
<evidence type="ECO:0000313" key="22">
    <source>
        <dbReference type="Proteomes" id="UP000006038"/>
    </source>
</evidence>
<evidence type="ECO:0000256" key="19">
    <source>
        <dbReference type="ARBA" id="ARBA00048679"/>
    </source>
</evidence>
<evidence type="ECO:0000256" key="11">
    <source>
        <dbReference type="ARBA" id="ARBA00022737"/>
    </source>
</evidence>
<dbReference type="GO" id="GO:0005524">
    <property type="term" value="F:ATP binding"/>
    <property type="evidence" value="ECO:0007669"/>
    <property type="project" value="UniProtKB-KW"/>
</dbReference>
<dbReference type="GO" id="GO:0005886">
    <property type="term" value="C:plasma membrane"/>
    <property type="evidence" value="ECO:0007669"/>
    <property type="project" value="UniProtKB-SubCell"/>
</dbReference>
<keyword evidence="8" id="KW-1070">Brassinosteroid signaling pathway</keyword>
<dbReference type="FunFam" id="3.80.10.10:FF:000111">
    <property type="entry name" value="LRR receptor-like serine/threonine-protein kinase ERECTA"/>
    <property type="match status" value="1"/>
</dbReference>
<evidence type="ECO:0000256" key="6">
    <source>
        <dbReference type="ARBA" id="ARBA00022527"/>
    </source>
</evidence>
<evidence type="ECO:0000256" key="9">
    <source>
        <dbReference type="ARBA" id="ARBA00022692"/>
    </source>
</evidence>
<dbReference type="SUPFAM" id="SSF52058">
    <property type="entry name" value="L domain-like"/>
    <property type="match status" value="1"/>
</dbReference>
<comment type="catalytic activity">
    <reaction evidence="19">
        <text>L-seryl-[protein] + ATP = O-phospho-L-seryl-[protein] + ADP + H(+)</text>
        <dbReference type="Rhea" id="RHEA:17989"/>
        <dbReference type="Rhea" id="RHEA-COMP:9863"/>
        <dbReference type="Rhea" id="RHEA-COMP:11604"/>
        <dbReference type="ChEBI" id="CHEBI:15378"/>
        <dbReference type="ChEBI" id="CHEBI:29999"/>
        <dbReference type="ChEBI" id="CHEBI:30616"/>
        <dbReference type="ChEBI" id="CHEBI:83421"/>
        <dbReference type="ChEBI" id="CHEBI:456216"/>
        <dbReference type="EC" id="2.7.11.1"/>
    </reaction>
</comment>
<evidence type="ECO:0000256" key="17">
    <source>
        <dbReference type="ARBA" id="ARBA00023180"/>
    </source>
</evidence>
<dbReference type="FunFam" id="3.80.10.10:FF:000095">
    <property type="entry name" value="LRR receptor-like serine/threonine-protein kinase GSO1"/>
    <property type="match status" value="1"/>
</dbReference>
<dbReference type="GO" id="GO:0009742">
    <property type="term" value="P:brassinosteroid mediated signaling pathway"/>
    <property type="evidence" value="ECO:0007669"/>
    <property type="project" value="UniProtKB-KW"/>
</dbReference>
<keyword evidence="5" id="KW-1003">Cell membrane</keyword>
<dbReference type="Proteomes" id="UP000006038">
    <property type="component" value="Chromosome 10"/>
</dbReference>
<reference evidence="21" key="1">
    <citation type="journal article" date="2013" name="Nat. Commun.">
        <title>Whole-genome sequencing of Oryza brachyantha reveals mechanisms underlying Oryza genome evolution.</title>
        <authorList>
            <person name="Chen J."/>
            <person name="Huang Q."/>
            <person name="Gao D."/>
            <person name="Wang J."/>
            <person name="Lang Y."/>
            <person name="Liu T."/>
            <person name="Li B."/>
            <person name="Bai Z."/>
            <person name="Luis Goicoechea J."/>
            <person name="Liang C."/>
            <person name="Chen C."/>
            <person name="Zhang W."/>
            <person name="Sun S."/>
            <person name="Liao Y."/>
            <person name="Zhang X."/>
            <person name="Yang L."/>
            <person name="Song C."/>
            <person name="Wang M."/>
            <person name="Shi J."/>
            <person name="Liu G."/>
            <person name="Liu J."/>
            <person name="Zhou H."/>
            <person name="Zhou W."/>
            <person name="Yu Q."/>
            <person name="An N."/>
            <person name="Chen Y."/>
            <person name="Cai Q."/>
            <person name="Wang B."/>
            <person name="Liu B."/>
            <person name="Min J."/>
            <person name="Huang Y."/>
            <person name="Wu H."/>
            <person name="Li Z."/>
            <person name="Zhang Y."/>
            <person name="Yin Y."/>
            <person name="Song W."/>
            <person name="Jiang J."/>
            <person name="Jackson S.A."/>
            <person name="Wing R.A."/>
            <person name="Wang J."/>
            <person name="Chen M."/>
        </authorList>
    </citation>
    <scope>NUCLEOTIDE SEQUENCE [LARGE SCALE GENOMIC DNA]</scope>
    <source>
        <strain evidence="21">cv. IRGC 101232</strain>
    </source>
</reference>
<keyword evidence="11" id="KW-0677">Repeat</keyword>
<dbReference type="EC" id="2.7.11.1" evidence="4"/>
<dbReference type="Gene3D" id="3.80.10.10">
    <property type="entry name" value="Ribonuclease Inhibitor"/>
    <property type="match status" value="1"/>
</dbReference>
<evidence type="ECO:0000256" key="13">
    <source>
        <dbReference type="ARBA" id="ARBA00022777"/>
    </source>
</evidence>
<evidence type="ECO:0000256" key="20">
    <source>
        <dbReference type="SAM" id="Phobius"/>
    </source>
</evidence>
<keyword evidence="22" id="KW-1185">Reference proteome</keyword>
<keyword evidence="6" id="KW-0808">Transferase</keyword>
<keyword evidence="7" id="KW-0433">Leucine-rich repeat</keyword>
<keyword evidence="16 20" id="KW-0472">Membrane</keyword>
<comment type="subcellular location">
    <subcellularLocation>
        <location evidence="1">Cell membrane</location>
        <topology evidence="1">Single-pass membrane protein</topology>
    </subcellularLocation>
    <subcellularLocation>
        <location evidence="2">Membrane</location>
        <topology evidence="2">Single-pass type I membrane protein</topology>
    </subcellularLocation>
</comment>
<reference evidence="21" key="2">
    <citation type="submission" date="2013-04" db="UniProtKB">
        <authorList>
            <consortium name="EnsemblPlants"/>
        </authorList>
    </citation>
    <scope>IDENTIFICATION</scope>
</reference>
<keyword evidence="12" id="KW-0547">Nucleotide-binding</keyword>
<keyword evidence="15 20" id="KW-1133">Transmembrane helix</keyword>
<evidence type="ECO:0000256" key="7">
    <source>
        <dbReference type="ARBA" id="ARBA00022614"/>
    </source>
</evidence>
<evidence type="ECO:0000256" key="12">
    <source>
        <dbReference type="ARBA" id="ARBA00022741"/>
    </source>
</evidence>
<keyword evidence="14" id="KW-0067">ATP-binding</keyword>
<dbReference type="InterPro" id="IPR032675">
    <property type="entry name" value="LRR_dom_sf"/>
</dbReference>
<evidence type="ECO:0000256" key="4">
    <source>
        <dbReference type="ARBA" id="ARBA00012513"/>
    </source>
</evidence>
<evidence type="ECO:0000256" key="8">
    <source>
        <dbReference type="ARBA" id="ARBA00022626"/>
    </source>
</evidence>
<name>J3N1Y7_ORYBR</name>
<dbReference type="InterPro" id="IPR046956">
    <property type="entry name" value="RLP23-like"/>
</dbReference>
<dbReference type="eggNOG" id="KOG0619">
    <property type="taxonomic scope" value="Eukaryota"/>
</dbReference>
<proteinExistence type="inferred from homology"/>
<dbReference type="PANTHER" id="PTHR48063:SF72">
    <property type="entry name" value="HCRVF1 PROTEIN-LIKE"/>
    <property type="match status" value="1"/>
</dbReference>
<evidence type="ECO:0000256" key="10">
    <source>
        <dbReference type="ARBA" id="ARBA00022729"/>
    </source>
</evidence>
<keyword evidence="13" id="KW-0418">Kinase</keyword>
<evidence type="ECO:0000256" key="2">
    <source>
        <dbReference type="ARBA" id="ARBA00004479"/>
    </source>
</evidence>
<comment type="similarity">
    <text evidence="3">Belongs to the RLP family.</text>
</comment>
<dbReference type="Pfam" id="PF00560">
    <property type="entry name" value="LRR_1"/>
    <property type="match status" value="9"/>
</dbReference>
<organism evidence="21">
    <name type="scientific">Oryza brachyantha</name>
    <name type="common">malo sina</name>
    <dbReference type="NCBI Taxonomy" id="4533"/>
    <lineage>
        <taxon>Eukaryota</taxon>
        <taxon>Viridiplantae</taxon>
        <taxon>Streptophyta</taxon>
        <taxon>Embryophyta</taxon>
        <taxon>Tracheophyta</taxon>
        <taxon>Spermatophyta</taxon>
        <taxon>Magnoliopsida</taxon>
        <taxon>Liliopsida</taxon>
        <taxon>Poales</taxon>
        <taxon>Poaceae</taxon>
        <taxon>BOP clade</taxon>
        <taxon>Oryzoideae</taxon>
        <taxon>Oryzeae</taxon>
        <taxon>Oryzinae</taxon>
        <taxon>Oryza</taxon>
    </lineage>
</organism>
<keyword evidence="17" id="KW-0325">Glycoprotein</keyword>
<dbReference type="STRING" id="4533.J3N1Y7"/>
<dbReference type="InterPro" id="IPR001611">
    <property type="entry name" value="Leu-rich_rpt"/>
</dbReference>
<evidence type="ECO:0000256" key="1">
    <source>
        <dbReference type="ARBA" id="ARBA00004162"/>
    </source>
</evidence>
<protein>
    <recommendedName>
        <fullName evidence="4">non-specific serine/threonine protein kinase</fullName>
        <ecNumber evidence="4">2.7.11.1</ecNumber>
    </recommendedName>
</protein>
<dbReference type="OMA" id="DYNYAVY"/>
<feature type="transmembrane region" description="Helical" evidence="20">
    <location>
        <begin position="399"/>
        <end position="419"/>
    </location>
</feature>
<evidence type="ECO:0000313" key="21">
    <source>
        <dbReference type="EnsemblPlants" id="OB10G15350.1"/>
    </source>
</evidence>
<accession>J3N1Y7</accession>
<evidence type="ECO:0000256" key="16">
    <source>
        <dbReference type="ARBA" id="ARBA00023136"/>
    </source>
</evidence>
<keyword evidence="9 20" id="KW-0812">Transmembrane</keyword>
<comment type="catalytic activity">
    <reaction evidence="18">
        <text>L-threonyl-[protein] + ATP = O-phospho-L-threonyl-[protein] + ADP + H(+)</text>
        <dbReference type="Rhea" id="RHEA:46608"/>
        <dbReference type="Rhea" id="RHEA-COMP:11060"/>
        <dbReference type="Rhea" id="RHEA-COMP:11605"/>
        <dbReference type="ChEBI" id="CHEBI:15378"/>
        <dbReference type="ChEBI" id="CHEBI:30013"/>
        <dbReference type="ChEBI" id="CHEBI:30616"/>
        <dbReference type="ChEBI" id="CHEBI:61977"/>
        <dbReference type="ChEBI" id="CHEBI:456216"/>
        <dbReference type="EC" id="2.7.11.1"/>
    </reaction>
</comment>
<evidence type="ECO:0000256" key="3">
    <source>
        <dbReference type="ARBA" id="ARBA00009592"/>
    </source>
</evidence>
<evidence type="ECO:0000256" key="18">
    <source>
        <dbReference type="ARBA" id="ARBA00047899"/>
    </source>
</evidence>
<dbReference type="GO" id="GO:0004674">
    <property type="term" value="F:protein serine/threonine kinase activity"/>
    <property type="evidence" value="ECO:0007669"/>
    <property type="project" value="UniProtKB-KW"/>
</dbReference>
<sequence length="450" mass="49616">MRQNQIHGSLPSTMEFMAVIDMDLSSNQLSGPLPKLPTTLSSLDISKNNLSGPLPLDLGASELAVLILFDNSISGAIPSSLCKIQSLQLLDISGNKLTGSIPDCIVNSSAKNSTQLRISNLSLRNNKLSGKFPSFLQKCKNLFFLDLAHNQFSGTLPAWIGEDLPFLVFLRLRSNLFSGHIPVELTKLVALQYFDVADNNLSGGIPKSMESFHRMRIKQDNEQNFSMAITFGTGLEENELNNYIENVTVVTKGQERLYTGEIIYMVNIDLSCNHLTGEIPEMVSTLVALTNLNFSWNSLSGEIPEKIGSLSQLESLDLSHNMLSGMIPNSITSLTYLSHMNLSYNNLSGRIPKGNQLDVLEDPASMYIGNIGLCGDPLPNCSVNADPGIRRDDLDKVSFLLGMIIGFVVGLLPVFYLMLFSSRWRNTYFATVDGLYDRVYVQVAVACRRL</sequence>
<keyword evidence="10" id="KW-0732">Signal</keyword>